<keyword evidence="1" id="KW-0732">Signal</keyword>
<dbReference type="InterPro" id="IPR011041">
    <property type="entry name" value="Quinoprot_gluc/sorb_DH_b-prop"/>
</dbReference>
<evidence type="ECO:0000259" key="2">
    <source>
        <dbReference type="Pfam" id="PF07995"/>
    </source>
</evidence>
<reference evidence="3" key="1">
    <citation type="submission" date="2020-02" db="EMBL/GenBank/DDBJ databases">
        <authorList>
            <person name="Meier V. D."/>
        </authorList>
    </citation>
    <scope>NUCLEOTIDE SEQUENCE</scope>
    <source>
        <strain evidence="3">AVDCRST_MAG86</strain>
    </source>
</reference>
<dbReference type="EMBL" id="CADCWP010000039">
    <property type="protein sequence ID" value="CAA9560600.1"/>
    <property type="molecule type" value="Genomic_DNA"/>
</dbReference>
<dbReference type="SUPFAM" id="SSF50952">
    <property type="entry name" value="Soluble quinoprotein glucose dehydrogenase"/>
    <property type="match status" value="1"/>
</dbReference>
<organism evidence="3">
    <name type="scientific">uncultured Truepera sp</name>
    <dbReference type="NCBI Taxonomy" id="543023"/>
    <lineage>
        <taxon>Bacteria</taxon>
        <taxon>Thermotogati</taxon>
        <taxon>Deinococcota</taxon>
        <taxon>Deinococci</taxon>
        <taxon>Trueperales</taxon>
        <taxon>Trueperaceae</taxon>
        <taxon>Truepera</taxon>
        <taxon>environmental samples</taxon>
    </lineage>
</organism>
<dbReference type="Gene3D" id="2.120.10.30">
    <property type="entry name" value="TolB, C-terminal domain"/>
    <property type="match status" value="1"/>
</dbReference>
<evidence type="ECO:0000313" key="3">
    <source>
        <dbReference type="EMBL" id="CAA9560600.1"/>
    </source>
</evidence>
<dbReference type="PROSITE" id="PS51257">
    <property type="entry name" value="PROKAR_LIPOPROTEIN"/>
    <property type="match status" value="1"/>
</dbReference>
<dbReference type="InterPro" id="IPR012938">
    <property type="entry name" value="Glc/Sorbosone_DH"/>
</dbReference>
<accession>A0A6J4UWV0</accession>
<dbReference type="PANTHER" id="PTHR19328">
    <property type="entry name" value="HEDGEHOG-INTERACTING PROTEIN"/>
    <property type="match status" value="1"/>
</dbReference>
<dbReference type="InterPro" id="IPR011042">
    <property type="entry name" value="6-blade_b-propeller_TolB-like"/>
</dbReference>
<name>A0A6J4UWV0_9DEIN</name>
<feature type="signal peptide" evidence="1">
    <location>
        <begin position="1"/>
        <end position="31"/>
    </location>
</feature>
<protein>
    <recommendedName>
        <fullName evidence="2">Glucose/Sorbosone dehydrogenase domain-containing protein</fullName>
    </recommendedName>
</protein>
<dbReference type="AlphaFoldDB" id="A0A6J4UWV0"/>
<feature type="domain" description="Glucose/Sorbosone dehydrogenase" evidence="2">
    <location>
        <begin position="56"/>
        <end position="392"/>
    </location>
</feature>
<dbReference type="Pfam" id="PF07995">
    <property type="entry name" value="GSDH"/>
    <property type="match status" value="1"/>
</dbReference>
<sequence>MIAALRRSLGQHALLPLALVLAACGSPQADAGSPNSPSPPPVQAPAVDLQEVVTGLEEPTAVVSAGDGSGRLFVTQKTGLARVVQDGSVLGTPFLDLTDAVSTDSEQGLLGLAFHPEYAENGRFFVNYTRGDGDTVISEFVVSSDPNVADADSERVLLTIPQPYPNHNGGNLVFGPDGYLYVGMGDGGAGGDPEERGQDPSTLLGKMLRIDVDNIGDEPYGVPQDNPFAQTEGAMPEIWAYGLRNPWRYSFDRETGDLWIADVGQNAFEEINRQPADSAGGENYGWEVTEGSSCFNEADATAPLETCDTEGLTGPVLEYPHSEGQSVTGGYVYRGEAIPELVGHYVFGDFTSGTIWGAAAQEGGGYASTRLVDSGFLVVAFGEDEAGELYVADYDGTLYRFASAVQASSW</sequence>
<dbReference type="PANTHER" id="PTHR19328:SF75">
    <property type="entry name" value="ALDOSE SUGAR DEHYDROGENASE YLII"/>
    <property type="match status" value="1"/>
</dbReference>
<proteinExistence type="predicted"/>
<evidence type="ECO:0000256" key="1">
    <source>
        <dbReference type="SAM" id="SignalP"/>
    </source>
</evidence>
<feature type="chain" id="PRO_5027104745" description="Glucose/Sorbosone dehydrogenase domain-containing protein" evidence="1">
    <location>
        <begin position="32"/>
        <end position="410"/>
    </location>
</feature>
<gene>
    <name evidence="3" type="ORF">AVDCRST_MAG86-586</name>
</gene>